<evidence type="ECO:0000313" key="8">
    <source>
        <dbReference type="EMBL" id="GFG57047.1"/>
    </source>
</evidence>
<dbReference type="InterPro" id="IPR027791">
    <property type="entry name" value="Galactosyl_T_C"/>
</dbReference>
<feature type="domain" description="Galactosyltransferase C-terminal" evidence="7">
    <location>
        <begin position="190"/>
        <end position="233"/>
    </location>
</feature>
<comment type="similarity">
    <text evidence="2">Belongs to the glycosyltransferase 2 family.</text>
</comment>
<dbReference type="AlphaFoldDB" id="A0A7I9WIL8"/>
<evidence type="ECO:0000259" key="7">
    <source>
        <dbReference type="Pfam" id="PF02709"/>
    </source>
</evidence>
<dbReference type="InterPro" id="IPR001173">
    <property type="entry name" value="Glyco_trans_2-like"/>
</dbReference>
<comment type="pathway">
    <text evidence="1">Cell wall biogenesis; cell wall polysaccharide biosynthesis.</text>
</comment>
<evidence type="ECO:0000256" key="3">
    <source>
        <dbReference type="ARBA" id="ARBA00022676"/>
    </source>
</evidence>
<evidence type="ECO:0000259" key="6">
    <source>
        <dbReference type="Pfam" id="PF00535"/>
    </source>
</evidence>
<evidence type="ECO:0000256" key="1">
    <source>
        <dbReference type="ARBA" id="ARBA00004776"/>
    </source>
</evidence>
<evidence type="ECO:0000256" key="5">
    <source>
        <dbReference type="ARBA" id="ARBA00023316"/>
    </source>
</evidence>
<evidence type="ECO:0000256" key="2">
    <source>
        <dbReference type="ARBA" id="ARBA00006739"/>
    </source>
</evidence>
<feature type="domain" description="Glycosyltransferase 2-like" evidence="6">
    <location>
        <begin position="33"/>
        <end position="146"/>
    </location>
</feature>
<dbReference type="Pfam" id="PF02709">
    <property type="entry name" value="Glyco_transf_7C"/>
    <property type="match status" value="1"/>
</dbReference>
<dbReference type="InterPro" id="IPR029044">
    <property type="entry name" value="Nucleotide-diphossugar_trans"/>
</dbReference>
<gene>
    <name evidence="8" type="ORF">MMUR_11830</name>
</gene>
<proteinExistence type="inferred from homology"/>
<evidence type="ECO:0000313" key="9">
    <source>
        <dbReference type="Proteomes" id="UP000465241"/>
    </source>
</evidence>
<accession>A0A7I9WIL8</accession>
<dbReference type="Proteomes" id="UP000465241">
    <property type="component" value="Unassembled WGS sequence"/>
</dbReference>
<name>A0A7I9WIL8_9MYCO</name>
<organism evidence="8 9">
    <name type="scientific">Mycolicibacterium murale</name>
    <dbReference type="NCBI Taxonomy" id="182220"/>
    <lineage>
        <taxon>Bacteria</taxon>
        <taxon>Bacillati</taxon>
        <taxon>Actinomycetota</taxon>
        <taxon>Actinomycetes</taxon>
        <taxon>Mycobacteriales</taxon>
        <taxon>Mycobacteriaceae</taxon>
        <taxon>Mycolicibacterium</taxon>
    </lineage>
</organism>
<dbReference type="RefSeq" id="WP_193488421.1">
    <property type="nucleotide sequence ID" value="NZ_BAAAMC010000003.1"/>
</dbReference>
<dbReference type="EMBL" id="BLKT01000003">
    <property type="protein sequence ID" value="GFG57047.1"/>
    <property type="molecule type" value="Genomic_DNA"/>
</dbReference>
<keyword evidence="5" id="KW-0961">Cell wall biogenesis/degradation</keyword>
<comment type="caution">
    <text evidence="8">The sequence shown here is derived from an EMBL/GenBank/DDBJ whole genome shotgun (WGS) entry which is preliminary data.</text>
</comment>
<reference evidence="8 9" key="1">
    <citation type="journal article" date="2019" name="Emerg. Microbes Infect.">
        <title>Comprehensive subspecies identification of 175 nontuberculous mycobacteria species based on 7547 genomic profiles.</title>
        <authorList>
            <person name="Matsumoto Y."/>
            <person name="Kinjo T."/>
            <person name="Motooka D."/>
            <person name="Nabeya D."/>
            <person name="Jung N."/>
            <person name="Uechi K."/>
            <person name="Horii T."/>
            <person name="Iida T."/>
            <person name="Fujita J."/>
            <person name="Nakamura S."/>
        </authorList>
    </citation>
    <scope>NUCLEOTIDE SEQUENCE [LARGE SCALE GENOMIC DNA]</scope>
    <source>
        <strain evidence="8 9">JCM 13392</strain>
    </source>
</reference>
<dbReference type="PANTHER" id="PTHR43179">
    <property type="entry name" value="RHAMNOSYLTRANSFERASE WBBL"/>
    <property type="match status" value="1"/>
</dbReference>
<evidence type="ECO:0008006" key="10">
    <source>
        <dbReference type="Google" id="ProtNLM"/>
    </source>
</evidence>
<dbReference type="PANTHER" id="PTHR43179:SF12">
    <property type="entry name" value="GALACTOFURANOSYLTRANSFERASE GLFT2"/>
    <property type="match status" value="1"/>
</dbReference>
<dbReference type="GO" id="GO:0071555">
    <property type="term" value="P:cell wall organization"/>
    <property type="evidence" value="ECO:0007669"/>
    <property type="project" value="UniProtKB-KW"/>
</dbReference>
<keyword evidence="3" id="KW-0328">Glycosyltransferase</keyword>
<dbReference type="Pfam" id="PF00535">
    <property type="entry name" value="Glycos_transf_2"/>
    <property type="match status" value="1"/>
</dbReference>
<dbReference type="GO" id="GO:0016757">
    <property type="term" value="F:glycosyltransferase activity"/>
    <property type="evidence" value="ECO:0007669"/>
    <property type="project" value="UniProtKB-KW"/>
</dbReference>
<keyword evidence="9" id="KW-1185">Reference proteome</keyword>
<keyword evidence="4" id="KW-0808">Transferase</keyword>
<evidence type="ECO:0000256" key="4">
    <source>
        <dbReference type="ARBA" id="ARBA00022679"/>
    </source>
</evidence>
<protein>
    <recommendedName>
        <fullName evidence="10">Glycosyl transferase</fullName>
    </recommendedName>
</protein>
<sequence>MTAPIPLPDNRFTVPGNRWDLVHPGGREPTVAVVIAHYNQQSELDLTLKALRLQDYPQQLITVVVADDGSAQAPVVPAGVVVVRQPDEGFRAAAVRNLGARAADAEILCFLDADTVPEPGYVRNIVALPAVLPDALVVGRRRHADLTGLTPEDLPRWWAGELTPPELTEPTWLRDEYERSGDLLRLDHRSYRYLISSVMCCSAELFHDLGGFDESFVGYGGEDWEFAHRALSGGAVLHHARGAVAWHHGPDWAGRSVEDRRTQKNAEALALARRITDPDARTHGLHYALPDVAVRIAGDGHTSASLLRTVSCFLHSDAGIWVDDGALLDDVGTDDPRLHRGDIPAEVLARCRFVVDVSGRAVLATPALTALLRRCAIPGVGQVSASTDGTEVICRSSWAVNRARRRAVTLDQISDAVSLSGAELGLSCGEAVPDLSW</sequence>
<dbReference type="SUPFAM" id="SSF53448">
    <property type="entry name" value="Nucleotide-diphospho-sugar transferases"/>
    <property type="match status" value="1"/>
</dbReference>
<dbReference type="Gene3D" id="3.90.550.10">
    <property type="entry name" value="Spore Coat Polysaccharide Biosynthesis Protein SpsA, Chain A"/>
    <property type="match status" value="1"/>
</dbReference>